<keyword evidence="2" id="KW-0813">Transport</keyword>
<dbReference type="GO" id="GO:0005524">
    <property type="term" value="F:ATP binding"/>
    <property type="evidence" value="ECO:0007669"/>
    <property type="project" value="UniProtKB-KW"/>
</dbReference>
<feature type="compositionally biased region" description="Basic residues" evidence="13">
    <location>
        <begin position="5318"/>
        <end position="5328"/>
    </location>
</feature>
<feature type="transmembrane region" description="Helical" evidence="14">
    <location>
        <begin position="3687"/>
        <end position="3711"/>
    </location>
</feature>
<dbReference type="EMBL" id="JAAMOB010000009">
    <property type="protein sequence ID" value="KAF4108827.1"/>
    <property type="molecule type" value="Genomic_DNA"/>
</dbReference>
<feature type="transmembrane region" description="Helical" evidence="14">
    <location>
        <begin position="3771"/>
        <end position="3791"/>
    </location>
</feature>
<dbReference type="PRINTS" id="PR01415">
    <property type="entry name" value="ANKYRIN"/>
</dbReference>
<dbReference type="SUPFAM" id="SSF48403">
    <property type="entry name" value="Ankyrin repeat"/>
    <property type="match status" value="1"/>
</dbReference>
<evidence type="ECO:0000256" key="10">
    <source>
        <dbReference type="ARBA" id="ARBA00023136"/>
    </source>
</evidence>
<feature type="repeat" description="ANK" evidence="12">
    <location>
        <begin position="5597"/>
        <end position="5629"/>
    </location>
</feature>
<feature type="transmembrane region" description="Helical" evidence="14">
    <location>
        <begin position="4606"/>
        <end position="4634"/>
    </location>
</feature>
<dbReference type="Pfam" id="PF12698">
    <property type="entry name" value="ABC2_membrane_3"/>
    <property type="match status" value="2"/>
</dbReference>
<dbReference type="InterPro" id="IPR026082">
    <property type="entry name" value="ABCA"/>
</dbReference>
<feature type="compositionally biased region" description="Polar residues" evidence="13">
    <location>
        <begin position="5457"/>
        <end position="5466"/>
    </location>
</feature>
<feature type="transmembrane region" description="Helical" evidence="14">
    <location>
        <begin position="4694"/>
        <end position="4714"/>
    </location>
</feature>
<evidence type="ECO:0000256" key="11">
    <source>
        <dbReference type="ARBA" id="ARBA00023329"/>
    </source>
</evidence>
<dbReference type="GO" id="GO:0030659">
    <property type="term" value="C:cytoplasmic vesicle membrane"/>
    <property type="evidence" value="ECO:0007669"/>
    <property type="project" value="UniProtKB-SubCell"/>
</dbReference>
<dbReference type="Pfam" id="PF00005">
    <property type="entry name" value="ABC_tran"/>
    <property type="match status" value="2"/>
</dbReference>
<dbReference type="GO" id="GO:0005319">
    <property type="term" value="F:lipid transporter activity"/>
    <property type="evidence" value="ECO:0007669"/>
    <property type="project" value="TreeGrafter"/>
</dbReference>
<evidence type="ECO:0000313" key="17">
    <source>
        <dbReference type="EMBL" id="KAF4108827.1"/>
    </source>
</evidence>
<keyword evidence="4" id="KW-0677">Repeat</keyword>
<keyword evidence="9" id="KW-0445">Lipid transport</keyword>
<feature type="domain" description="BRCT" evidence="15">
    <location>
        <begin position="5811"/>
        <end position="5922"/>
    </location>
</feature>
<keyword evidence="18" id="KW-1185">Reference proteome</keyword>
<evidence type="ECO:0000256" key="3">
    <source>
        <dbReference type="ARBA" id="ARBA00022692"/>
    </source>
</evidence>
<dbReference type="SMART" id="SM00248">
    <property type="entry name" value="ANK"/>
    <property type="match status" value="4"/>
</dbReference>
<dbReference type="InterPro" id="IPR027417">
    <property type="entry name" value="P-loop_NTPase"/>
</dbReference>
<dbReference type="CDD" id="cd17720">
    <property type="entry name" value="BRCT_Bard1_rpt2"/>
    <property type="match status" value="1"/>
</dbReference>
<dbReference type="PROSITE" id="PS50088">
    <property type="entry name" value="ANK_REPEAT"/>
    <property type="match status" value="3"/>
</dbReference>
<dbReference type="InterPro" id="IPR017871">
    <property type="entry name" value="ABC_transporter-like_CS"/>
</dbReference>
<accession>A0A7J6CND6</accession>
<dbReference type="PANTHER" id="PTHR19229:SF29">
    <property type="entry name" value="GLUCOSYLCERAMIDE TRANSPORTER ABCA12"/>
    <property type="match status" value="1"/>
</dbReference>
<keyword evidence="11" id="KW-0968">Cytoplasmic vesicle</keyword>
<dbReference type="Gene3D" id="3.40.50.10190">
    <property type="entry name" value="BRCT domain"/>
    <property type="match status" value="2"/>
</dbReference>
<evidence type="ECO:0000259" key="16">
    <source>
        <dbReference type="PROSITE" id="PS50893"/>
    </source>
</evidence>
<feature type="repeat" description="ANK" evidence="12">
    <location>
        <begin position="5630"/>
        <end position="5662"/>
    </location>
</feature>
<feature type="transmembrane region" description="Helical" evidence="14">
    <location>
        <begin position="4726"/>
        <end position="4750"/>
    </location>
</feature>
<evidence type="ECO:0000256" key="14">
    <source>
        <dbReference type="SAM" id="Phobius"/>
    </source>
</evidence>
<dbReference type="Gene3D" id="1.25.40.20">
    <property type="entry name" value="Ankyrin repeat-containing domain"/>
    <property type="match status" value="1"/>
</dbReference>
<protein>
    <recommendedName>
        <fullName evidence="19">ATP-binding cassette sub-family A member 12</fullName>
    </recommendedName>
</protein>
<feature type="transmembrane region" description="Helical" evidence="14">
    <location>
        <begin position="3803"/>
        <end position="3822"/>
    </location>
</feature>
<feature type="compositionally biased region" description="Polar residues" evidence="13">
    <location>
        <begin position="5288"/>
        <end position="5303"/>
    </location>
</feature>
<keyword evidence="7" id="KW-1278">Translocase</keyword>
<feature type="compositionally biased region" description="Polar residues" evidence="13">
    <location>
        <begin position="5412"/>
        <end position="5426"/>
    </location>
</feature>
<gene>
    <name evidence="17" type="ORF">G5714_009900</name>
</gene>
<dbReference type="CDD" id="cd03263">
    <property type="entry name" value="ABC_subfamily_A"/>
    <property type="match status" value="2"/>
</dbReference>
<feature type="domain" description="ABC transporter" evidence="16">
    <location>
        <begin position="4881"/>
        <end position="5119"/>
    </location>
</feature>
<keyword evidence="8 14" id="KW-1133">Transmembrane helix</keyword>
<keyword evidence="3 14" id="KW-0812">Transmembrane</keyword>
<reference evidence="17 18" key="1">
    <citation type="submission" date="2020-04" db="EMBL/GenBank/DDBJ databases">
        <title>Chromosome-level genome assembly of a cyprinid fish Onychostoma macrolepis by integration of Nanopore Sequencing, Bionano and Hi-C technology.</title>
        <authorList>
            <person name="Wang D."/>
        </authorList>
    </citation>
    <scope>NUCLEOTIDE SEQUENCE [LARGE SCALE GENOMIC DNA]</scope>
    <source>
        <strain evidence="17">SWU-2019</strain>
        <tissue evidence="17">Muscle</tissue>
    </source>
</reference>
<feature type="transmembrane region" description="Helical" evidence="14">
    <location>
        <begin position="24"/>
        <end position="42"/>
    </location>
</feature>
<feature type="transmembrane region" description="Helical" evidence="14">
    <location>
        <begin position="4370"/>
        <end position="4391"/>
    </location>
</feature>
<keyword evidence="12" id="KW-0040">ANK repeat</keyword>
<dbReference type="InterPro" id="IPR003439">
    <property type="entry name" value="ABC_transporter-like_ATP-bd"/>
</dbReference>
<feature type="transmembrane region" description="Helical" evidence="14">
    <location>
        <begin position="4812"/>
        <end position="4834"/>
    </location>
</feature>
<evidence type="ECO:0008006" key="19">
    <source>
        <dbReference type="Google" id="ProtNLM"/>
    </source>
</evidence>
<dbReference type="PROSITE" id="PS50297">
    <property type="entry name" value="ANK_REP_REGION"/>
    <property type="match status" value="3"/>
</dbReference>
<dbReference type="GO" id="GO:0140359">
    <property type="term" value="F:ABC-type transporter activity"/>
    <property type="evidence" value="ECO:0007669"/>
    <property type="project" value="InterPro"/>
</dbReference>
<feature type="region of interest" description="Disordered" evidence="13">
    <location>
        <begin position="5369"/>
        <end position="5564"/>
    </location>
</feature>
<dbReference type="GO" id="GO:0016887">
    <property type="term" value="F:ATP hydrolysis activity"/>
    <property type="evidence" value="ECO:0007669"/>
    <property type="project" value="InterPro"/>
</dbReference>
<feature type="domain" description="ABC transporter" evidence="16">
    <location>
        <begin position="3974"/>
        <end position="4205"/>
    </location>
</feature>
<dbReference type="SMART" id="SM00292">
    <property type="entry name" value="BRCT"/>
    <property type="match status" value="2"/>
</dbReference>
<dbReference type="InterPro" id="IPR036420">
    <property type="entry name" value="BRCT_dom_sf"/>
</dbReference>
<dbReference type="PANTHER" id="PTHR19229">
    <property type="entry name" value="ATP-BINDING CASSETTE TRANSPORTER SUBFAMILY A ABCA"/>
    <property type="match status" value="1"/>
</dbReference>
<dbReference type="PROSITE" id="PS50172">
    <property type="entry name" value="BRCT"/>
    <property type="match status" value="2"/>
</dbReference>
<evidence type="ECO:0000256" key="5">
    <source>
        <dbReference type="ARBA" id="ARBA00022741"/>
    </source>
</evidence>
<dbReference type="InterPro" id="IPR002110">
    <property type="entry name" value="Ankyrin_rpt"/>
</dbReference>
<dbReference type="SUPFAM" id="SSF52540">
    <property type="entry name" value="P-loop containing nucleoside triphosphate hydrolases"/>
    <property type="match status" value="2"/>
</dbReference>
<dbReference type="FunFam" id="3.40.50.300:FF:000689">
    <property type="entry name" value="ATP binding cassette subfamily A member 12"/>
    <property type="match status" value="1"/>
</dbReference>
<feature type="compositionally biased region" description="Basic and acidic residues" evidence="13">
    <location>
        <begin position="5506"/>
        <end position="5518"/>
    </location>
</feature>
<feature type="transmembrane region" description="Helical" evidence="14">
    <location>
        <begin position="4655"/>
        <end position="4682"/>
    </location>
</feature>
<keyword evidence="10 14" id="KW-0472">Membrane</keyword>
<keyword evidence="5" id="KW-0547">Nucleotide-binding</keyword>
<evidence type="ECO:0000256" key="4">
    <source>
        <dbReference type="ARBA" id="ARBA00022737"/>
    </source>
</evidence>
<evidence type="ECO:0000256" key="9">
    <source>
        <dbReference type="ARBA" id="ARBA00023055"/>
    </source>
</evidence>
<dbReference type="GO" id="GO:0032376">
    <property type="term" value="P:positive regulation of cholesterol transport"/>
    <property type="evidence" value="ECO:0007669"/>
    <property type="project" value="UniProtKB-ARBA"/>
</dbReference>
<proteinExistence type="predicted"/>
<name>A0A7J6CND6_9TELE</name>
<dbReference type="SUPFAM" id="SSF52113">
    <property type="entry name" value="BRCT domain"/>
    <property type="match status" value="2"/>
</dbReference>
<feature type="repeat" description="ANK" evidence="12">
    <location>
        <begin position="5564"/>
        <end position="5596"/>
    </location>
</feature>
<dbReference type="Pfam" id="PF23321">
    <property type="entry name" value="R1_ABCA1"/>
    <property type="match status" value="1"/>
</dbReference>
<dbReference type="SMART" id="SM00382">
    <property type="entry name" value="AAA"/>
    <property type="match status" value="2"/>
</dbReference>
<evidence type="ECO:0000313" key="18">
    <source>
        <dbReference type="Proteomes" id="UP000579812"/>
    </source>
</evidence>
<dbReference type="InterPro" id="IPR001357">
    <property type="entry name" value="BRCT_dom"/>
</dbReference>
<dbReference type="InterPro" id="IPR056264">
    <property type="entry name" value="R2_ABCA1-4-like"/>
</dbReference>
<evidence type="ECO:0000259" key="15">
    <source>
        <dbReference type="PROSITE" id="PS50172"/>
    </source>
</evidence>
<dbReference type="InterPro" id="IPR003593">
    <property type="entry name" value="AAA+_ATPase"/>
</dbReference>
<feature type="compositionally biased region" description="Polar residues" evidence="13">
    <location>
        <begin position="5520"/>
        <end position="5536"/>
    </location>
</feature>
<dbReference type="Pfam" id="PF00533">
    <property type="entry name" value="BRCT"/>
    <property type="match status" value="1"/>
</dbReference>
<feature type="transmembrane region" description="Helical" evidence="14">
    <location>
        <begin position="3876"/>
        <end position="3897"/>
    </location>
</feature>
<feature type="region of interest" description="Disordered" evidence="13">
    <location>
        <begin position="5278"/>
        <end position="5345"/>
    </location>
</feature>
<dbReference type="PROSITE" id="PS00211">
    <property type="entry name" value="ABC_TRANSPORTER_1"/>
    <property type="match status" value="1"/>
</dbReference>
<evidence type="ECO:0000256" key="12">
    <source>
        <dbReference type="PROSITE-ProRule" id="PRU00023"/>
    </source>
</evidence>
<evidence type="ECO:0000256" key="8">
    <source>
        <dbReference type="ARBA" id="ARBA00022989"/>
    </source>
</evidence>
<feature type="domain" description="BRCT" evidence="15">
    <location>
        <begin position="5713"/>
        <end position="5797"/>
    </location>
</feature>
<dbReference type="InterPro" id="IPR013525">
    <property type="entry name" value="ABC2_TM"/>
</dbReference>
<evidence type="ECO:0000256" key="13">
    <source>
        <dbReference type="SAM" id="MobiDB-lite"/>
    </source>
</evidence>
<keyword evidence="6" id="KW-0067">ATP-binding</keyword>
<organism evidence="17 18">
    <name type="scientific">Onychostoma macrolepis</name>
    <dbReference type="NCBI Taxonomy" id="369639"/>
    <lineage>
        <taxon>Eukaryota</taxon>
        <taxon>Metazoa</taxon>
        <taxon>Chordata</taxon>
        <taxon>Craniata</taxon>
        <taxon>Vertebrata</taxon>
        <taxon>Euteleostomi</taxon>
        <taxon>Actinopterygii</taxon>
        <taxon>Neopterygii</taxon>
        <taxon>Teleostei</taxon>
        <taxon>Ostariophysi</taxon>
        <taxon>Cypriniformes</taxon>
        <taxon>Cyprinidae</taxon>
        <taxon>Acrossocheilinae</taxon>
        <taxon>Onychostoma</taxon>
    </lineage>
</organism>
<dbReference type="FunFam" id="3.40.50.300:FF:000298">
    <property type="entry name" value="ATP-binding cassette sub-family A member 12"/>
    <property type="match status" value="1"/>
</dbReference>
<feature type="compositionally biased region" description="Low complexity" evidence="13">
    <location>
        <begin position="5304"/>
        <end position="5313"/>
    </location>
</feature>
<dbReference type="Pfam" id="PF12796">
    <property type="entry name" value="Ank_2"/>
    <property type="match status" value="1"/>
</dbReference>
<dbReference type="PROSITE" id="PS50893">
    <property type="entry name" value="ABC_TRANSPORTER_2"/>
    <property type="match status" value="2"/>
</dbReference>
<dbReference type="Proteomes" id="UP000579812">
    <property type="component" value="Unassembled WGS sequence"/>
</dbReference>
<feature type="transmembrane region" description="Helical" evidence="14">
    <location>
        <begin position="3737"/>
        <end position="3759"/>
    </location>
</feature>
<comment type="subcellular location">
    <subcellularLocation>
        <location evidence="1">Cytoplasmic vesicle membrane</location>
        <topology evidence="1">Multi-pass membrane protein</topology>
    </subcellularLocation>
</comment>
<evidence type="ECO:0000256" key="6">
    <source>
        <dbReference type="ARBA" id="ARBA00022840"/>
    </source>
</evidence>
<sequence length="5922" mass="657224">MASFLQQLRLLLWKNGLSVIRQPTWSLALLVWPLVIFIILAITRSQFPPKLRDTCYVAPRNLPSTGFFPFLQTLMCSTDSICTSKSYLTEGQSKSYWYTGRRHRRDAESHSLPTLFHDLPSLAHLQKGGLIHSILKRDTSNPELLELWDRMLNSSFQNIPNVTSVMQTFNNTAPVDQTMESVWESVSVLKKSLCSFSMTAINTSASTQDLFTQGLINFCSSNDTVLEASLLTLNQVLTEMLLNNPTEVLGSIGGTVVGLDMLQQETSVWDFLLGLPDLFLKPTDEEILNSGAEELEDLKNFLTFLQRTFPQANISTAVTNPVITKGIGFLNYMSAWKGRDVYFKLSDVVTPSSIALLSSDIKDLINQIQIPLDKILVLFNEAHFRTFLCDQNIIASYCWSWEAGQIFEGINTWKVVEQVLLTWSQTSASADLAFTKEVFSSLLGLVSPSSLDAVLKHSRSQRSSDAQPQSLGEQLVFGLSSTAFDFLQGMPGWEYIQTFMMAGHSSMQVARVAMEVQLPFIDVVLRDAKYVQEAFLSLMQNETFAKAWADHAMDSIVQTVAKVLEGHTSCKDLSAPWAWMSTYSSIDLQLWGTLVCAGNDTRLEEMLLTSLLPVTEKVQQLVGAVNGTVMYNVTPSILMAEWHSLYTTALQYVTALQDLQTVLNENYFAAWIPGNISVGLSQILLTRATGTFENVGSLLENSYLWPSMEPYFHMAYWILTYQPNATASPNCTLLPSAFTCQTGVTWETAVPLIHSLISEMSREPDSLLRPLQGTVALLQNSYMPLLQQVIANGLPGQLLGSDISLQDLLLILINTVDKEIQLLSNIQSTQQFDTQLSLTLLNDIMAALGLGQIENLLSGGYQTTSMHPVIMGILQVLNNESIQRLNVEDSFAVLQAILSQLGAILPPEQKYQLEAVLNKTHALIQDLEICSAFGQDCVADVQNVFDNLGAILAFGNNMTIPITPLQGNMTLPVVLDVLTLLLPWNMSQPAEASMEIFRKIQYLLEQAYSSPVFNISQVLQESNLTVFELEQVNSVIYSNWSASVLQTLNMAIQVPQCMNTQTSHSPQKPPANGQAECVLQLIQTASGLLGVIPMAENAQITLNNWLNIISVEYQKLNNMSISGSDPLALTEEVLITTLSAIRQNLQGLDVENITDITNELNILEDLLKKVFREPYPYHTINSTLMVQGQYAQKVYGEITLWYLNKLGNATSDSMFAEILHQLKHMTEMHVALINEEADMVTLVMNQIQNLTHVRFPLEGEDLVQVANTIMTMLQGELALIKGTLEIQQAFYDSLGSPMNISIPAEIEAQIMTYLSLTKEWITNPQVMMALARIFQWEISSVDITTPGKDLEQLLRALTPLLSPEDQEYLAVVDQFSQAVNYALQVASIDGGVQSENFTEAIISAVRVILESISNETGALPKDVANNILRAFNGFLQLILNPNVSYAQAITLTQETIQMLEGAINTLLPAEAAEVLVPIKNSILSYLNNISQPAGFDLWNELIINVMRELQNSLPSNNTAQPIISMVIKLTENLLSSNEGNLTKDWIINQQLTMALAEIFQGSVSSVDLAAAGVNLDQLLQAMAPLLSPEDRVFIAVAEQVSQRLTYALQVASIDGGLQSENFTEAVISTVRVVLESISNETGALPQDVVNNVLGAFNGSLQLILNPNISYAQANTLTQETIQMVEGLIHTLLPAEAAEVLVPIKNSILSYLNNISQSAGFDLWNELIVNVMRELQNSLPSNNTAQPIISMIIKLTENLLSSNEGNLTKDWIINQQLTMALSAIFQGSVSSVDLAAAGVNLDQLLQAMAPLLSPEDRVFIAVAEQVSQRLTYALQVASIDGGLQSENFTEAVISTVRVVLESISNETGALPQDVVNNIFGAFNGSLHLILNPNISYAQANTLTQETIQMLGGAIQGLLPAEVAEVLVPMKNNILTYLQTISQSAGQDKWNEVIVNVMRELQNSLPSNNTAQPIISVILKVTEYILNSNEGNTNMWHNLGNFSFGSLNEITEQLAVFLGSTSPFMNESTQTVTESVGVLVQILSGSADQLTFDKLEKMLAALFSTFKGTPMWDSLPSVVSTIQQAIVNSAHNMQAQTELLHSLQQPLSSLLSGIFHGMNTSSFTTQSFVGGLPQALVSTAEAALQAGLEGHSLNCSYMQQIWQDVRVGAGISEDTVALWCNISLLPIIAAYNKPVPAFNMTGMVMNPLWINTTAGMMAESLETFYGAFLNSTFASSHLTEVLLHYTSMLSNLSVLEITNQADWNVQFLQMQLYQSLSSVQMALEQIKTEAPWMTPYIEAIGKTIEVILQNGNLLQNSTVSPQIIMQALEITLTGMNFTKETINYILSGDIFMNPNGSTVDSLIKEVIQQIIGMGLLGDWPTLYGIMQQILYLEDTSSILWKTVDFFNWLYTTQDTGLNFVLEILRKLYNIVRDALTKMPLPCLSKTFIDLSGNVLYMLKQIKLTSDLFDPVEQYLSPLKMQIAQGQNLQGLVSHTRNARRIASEVPREPVDDFLDLLGIDYQALLEVLSIPPTSTEILETIHVFFANPDLGVILKGYLSEINGNTGQEETIDTALNVLSYLTLPSNGQQFLEMFMDIGSEGWSLQDLDKVEKFAESLGRTIDVAMVLSDQPPLNIAQRIEHMAQQLQALNFEEIKDISPQVTGILQNIIGSFSSPGSQMSAASYLAAMDQTAEAFESLPSGEVAVYFNISGQMLQAFALLEAYPGDIEKVMMSTSMISNSLNHVLALSNITALPNGQSVQEVTHPLILSSAMATHILFNLSMLNSSLTSGAEREMLLTQTFNQMVVVLPKETHMYLFAIKSALFTALSRVSNTAEITSHFPEISQLVTQSLLNSLNITYDPTSMHMTPDGLVYILMTMSNQVSMSLYEGLMLSGSPMQISQALNSLSEVASSIYSIMPVEGRPYINITLNLIETMSFVLNDTSTFGDVNGAVTQVASSVNNLLALVHNMNTNSSSTIIGDLEQTLKTILMIIQADQSPLTQTADITQQLLHTIQNLISLGNSSNVESEVAKIVLGASSMNIGHLLGMNDTNWTDKLPVLLTNLANSLPEDLPYSSLIKSIMRSLANESQENLHLLLHVINTAFELGSANWANESSGMILDHLLTKVCALENMASVQLITQVLPLGPRLLCDTVVPAVQAFHVLTTNLVNQSTDIYDLIFQTFIGDPNTYNTEVDWTSTLSQIVGFNVSTLKNLNINISSPAEVKVSELLKNTTLFVQDVKRYTSFPPHILQALLDYSLPSSNMQILAWLANLHQCSDPSSLQLDPAGQEIFSTFCELSHEWYSITILFLRHVDTKEALFRLLLSKEIQDLVAIMLEMVKFLTDMMHKLVPALNKLQEYLTNIGELNLVANQEFHSLVRGKRSTMSSRATFSTIARALCKNGILTLFAIAKVPIVTETDPSVQTDHKREELIKKFKIPPDASPFCMNLYLDMVNTTGGAVAWAFLKPMLLGQVLYSPDTPVTREIMRKSNSTLHQFGDLKLYASEWIESSSYVMQSANILTKTLPILQNSLRNPFVQNFIQTQTGIDVTQMSATLNQFSNMTVLLEKNKFIMEQITTLSMLMMNLSSCVNFDRYRAFNSTDELDEQAERLAQNRELYASIIFKLPEETSSSLPSNIDYTIRMNIENVMRTDRARNPFWVKDAFMSATRPSDEPAVQMQAFPYPCYFKDEYLNSIAFAFPMALMISWVLFVAHFVKKLVHERELRLHEYMKMMGVNPISHFFAWLIESAVFLLATVIILTIILKVGGILPRSNGFVLFLYLCDYGFSVLAISFLVSSFFDKTNIAGLSGSLIYVICFFPFIVLIHLEDNLSFSVKSALSLFSPTCFSYASQYISHYEKQEEGIQWSNMYISPLAGDTSSFGWLCWLLLIDSVVYFIIGIYIRMVFPGKYGIGVPWYFPVTRSFWTDMFSCCSRTPKKIGRGLLFTNMMHEQNNTDKSKGKSSLAGNGEEDFSGLPVGVSLYGLTKTYGNRHAVDNLNLSFYEGHITSLLGHNGAGKTTTMSLLTGLFAPSSGTIEVNGMDMQTSIDDVRKEMGVCMQYDVLFDHLTTKEHLLLYSQIKAPHWTKQEVNEQVRRILMETDMHAHRHKRVGTLSGGMKRKLSISIAFIGGSRLVVLDEPTTGVDPCSRRSIWDIVLQHKQERTIILSTHHLDEAEVLSDRIAFLERGGLKCCGSPFYLKDKLAKGYNLTLTKKVQTPDSNDKFNIEELRAFIQSYLPDAQQKEGEVGDLVYALPSYTPQNAAAYQSLLTGLDQNLDKLQLGCYGISDTTLEEVFLQLTRDDLEPKESETWSVSESVIANDMFASRDSIPDDLNSTYLGEKASLTGTSAVRGFALTTQRVMAMLLKRVHHSRRDWKGLFSQVLLPVLFVIAAMGLGSIKSDLQHFPKIVLSPALYHVDEQYSFFSNQNPATNSLVDSMMSHPGIDHVCTRDPTDSVCKERSAAASETWISRGNSSATFTTCKCSNQVQSCPASNFEPPHKINPSSQVVYNLTGINIEDYLLATANDFIRNRYGGWDFGKPLPIDLKMDMLDVPANRTLSKVWYNPEGHHTMPAYLNSLNNFILRSNLPPEKRQQYAISISSHPYPGQVQDEDVMVGGLVSILVALCVLTGYSIMTASFVIYEVQEHHTGSKRLQQISGISEPFYWIINFFFDMALYMVPVVLSVAMIAAFQLPAFTDRQNLGAVTLLLVLFGFSTFPWMYLLSAVFKDTEMAFIGYVCINLFISVNTIISTSIIYFLGQLNQNDQSIQDVYRTMSNIFLVFPQFSFGNGLMELARVDMQVQILSAFGVDAYKNPFSMDVLGWMFISMFLQGFICFMLRLLLNKTLLRKIRWLVCWKKNVVQSYSPNEDEDVVAERLRVDRGNANADILQVNHLTKVYQNLKKRVQAVKRLSVGIPAGECFGLLGVNGAGKTTTFKMLTGDISPTDGSAKIRDIDGRMVDIIDCRREGINIGYCPQVDALDDLLTGEEHLYFYARIRGISKRETDQVVNYLLKKLELNYHRHNTSESYSCGTRRKLSTALALIGNPQILLLDEPSSGMDPRSKRHLWKIISEQVMGKCAVILTSHSMEECEALCTRLAIMVEGQFRCLGSLQHIKNRFGKGFTVKMYLAGPSCDVDMISNFMQQNFPSTCLKDHHSNMVEYHVPVAPGGVASIFGLLESNKAVLQIKHFSVSQTTLDEVFINFAMGKTDTEEQEVTEGTDIDSLDSTACWCKLESHLNPSDSSTMVTDTIKSDESFIPKNKKNIKIWFSPKSRKVRCCIQKPVDSNKSNEVKGNKADTSPSSKDLSVFNFTSSSQESGSSSPPRGKANKKIKKKRISQTYKHTGGAQRPKTWTRTMQECKRLKLDAINQQWAFGKEGAIDKKDKEDEKVSSGDDNNGSSKRVTFHFPRSQPEVTHKTVHQEQNQIPSPQKSIPSNLEFEGSEKQSSAALSSPYYDQQVEPVTDIPQESNENTSGPPQPSLARVRKRTREDQDSDDPQRMPKQLRTTSRWKKRSSREEAASTEDRSRSLRTSRQSNEKQNVNLITPATPDLGRKSSSVRHKQTNPACMKRNHNGETPLHLAAIKGDVEVVRKLLAQGADPNLKDNAGWTPLHEACNLGHLGVVEELLQQGALLNTPGYQNDSPLHDAVKNGQIAVVKLLVERGASQSVLNMFGLQPVDYALSPEMQEVLRIAPEAPHLVTTTPSPPASLSKAAGCVRETGPVVVTGSQLTQTQQKQLTKAAQLLGGKQVQSFSRAVTHVVVPDVPIMPSSLTTLQGVLNGCWILTFSWVSCSLQAGSWVGESEYEAGDGPLRARVNRGSLLPPLFDGCFFFMLGSFCKPPKHKLVQLVKEGGGQLLNRQPKPDSDVTQTLSAAAYHAQPGSDQVLCTQYILYDPQSSYKPQKVRVGKVWSAPTTWFLDCIAAFQLLPVPER</sequence>
<dbReference type="Gene3D" id="3.40.50.300">
    <property type="entry name" value="P-loop containing nucleotide triphosphate hydrolases"/>
    <property type="match status" value="2"/>
</dbReference>
<evidence type="ECO:0000256" key="2">
    <source>
        <dbReference type="ARBA" id="ARBA00022448"/>
    </source>
</evidence>
<feature type="compositionally biased region" description="Basic and acidic residues" evidence="13">
    <location>
        <begin position="5479"/>
        <end position="5490"/>
    </location>
</feature>
<evidence type="ECO:0000256" key="1">
    <source>
        <dbReference type="ARBA" id="ARBA00004439"/>
    </source>
</evidence>
<evidence type="ECO:0000256" key="7">
    <source>
        <dbReference type="ARBA" id="ARBA00022967"/>
    </source>
</evidence>
<dbReference type="InterPro" id="IPR036770">
    <property type="entry name" value="Ankyrin_rpt-contain_sf"/>
</dbReference>
<feature type="compositionally biased region" description="Basic and acidic residues" evidence="13">
    <location>
        <begin position="5369"/>
        <end position="5383"/>
    </location>
</feature>
<comment type="caution">
    <text evidence="17">The sequence shown here is derived from an EMBL/GenBank/DDBJ whole genome shotgun (WGS) entry which is preliminary data.</text>
</comment>